<comment type="similarity">
    <text evidence="1">Belongs to the phosphatidylethanolamine-binding protein family.</text>
</comment>
<dbReference type="SUPFAM" id="SSF49777">
    <property type="entry name" value="PEBP-like"/>
    <property type="match status" value="1"/>
</dbReference>
<evidence type="ECO:0000313" key="4">
    <source>
        <dbReference type="Proteomes" id="UP001150925"/>
    </source>
</evidence>
<keyword evidence="4" id="KW-1185">Reference proteome</keyword>
<dbReference type="OrthoDB" id="2153661at2759"/>
<evidence type="ECO:0000313" key="3">
    <source>
        <dbReference type="EMBL" id="KAJ1966685.1"/>
    </source>
</evidence>
<dbReference type="Gene3D" id="1.20.58.1180">
    <property type="match status" value="1"/>
</dbReference>
<keyword evidence="3" id="KW-0687">Ribonucleoprotein</keyword>
<dbReference type="Gene3D" id="3.90.280.10">
    <property type="entry name" value="PEBP-like"/>
    <property type="match status" value="1"/>
</dbReference>
<dbReference type="PANTHER" id="PTHR11362">
    <property type="entry name" value="PHOSPHATIDYLETHANOLAMINE-BINDING PROTEIN"/>
    <property type="match status" value="1"/>
</dbReference>
<dbReference type="GO" id="GO:0005840">
    <property type="term" value="C:ribosome"/>
    <property type="evidence" value="ECO:0007669"/>
    <property type="project" value="UniProtKB-KW"/>
</dbReference>
<dbReference type="PANTHER" id="PTHR11362:SF82">
    <property type="entry name" value="PHOSPHATIDYLETHANOLAMINE-BINDING PROTEIN 4"/>
    <property type="match status" value="1"/>
</dbReference>
<keyword evidence="3" id="KW-0689">Ribosomal protein</keyword>
<reference evidence="3" key="1">
    <citation type="submission" date="2022-07" db="EMBL/GenBank/DDBJ databases">
        <title>Phylogenomic reconstructions and comparative analyses of Kickxellomycotina fungi.</title>
        <authorList>
            <person name="Reynolds N.K."/>
            <person name="Stajich J.E."/>
            <person name="Barry K."/>
            <person name="Grigoriev I.V."/>
            <person name="Crous P."/>
            <person name="Smith M.E."/>
        </authorList>
    </citation>
    <scope>NUCLEOTIDE SEQUENCE</scope>
    <source>
        <strain evidence="3">RSA 1196</strain>
    </source>
</reference>
<dbReference type="EMBL" id="JANBPY010000474">
    <property type="protein sequence ID" value="KAJ1966685.1"/>
    <property type="molecule type" value="Genomic_DNA"/>
</dbReference>
<name>A0A9W8AQL3_9FUNG</name>
<comment type="caution">
    <text evidence="3">The sequence shown here is derived from an EMBL/GenBank/DDBJ whole genome shotgun (WGS) entry which is preliminary data.</text>
</comment>
<evidence type="ECO:0000256" key="1">
    <source>
        <dbReference type="ARBA" id="ARBA00007091"/>
    </source>
</evidence>
<gene>
    <name evidence="3" type="primary">MRPL35</name>
    <name evidence="3" type="ORF">IWQ62_002309</name>
</gene>
<keyword evidence="2" id="KW-0175">Coiled coil</keyword>
<accession>A0A9W8AQL3</accession>
<dbReference type="Pfam" id="PF01161">
    <property type="entry name" value="PBP"/>
    <property type="match status" value="1"/>
</dbReference>
<evidence type="ECO:0000256" key="2">
    <source>
        <dbReference type="SAM" id="Coils"/>
    </source>
</evidence>
<dbReference type="InterPro" id="IPR008914">
    <property type="entry name" value="PEBP"/>
</dbReference>
<protein>
    <submittedName>
        <fullName evidence="3">Mitochondrial 54S ribosomal protein YmL35</fullName>
    </submittedName>
</protein>
<proteinExistence type="inferred from homology"/>
<sequence length="372" mass="42915">MAALSRARTILTQRTGTFWTSSVPRANYRYPSSLYSVRSYATESSKSTTAYKAPATNVNPAYDAALAYLESYKQTHVAEANKLEAELQAKKSQATKEQTEALMDKIYHHRVEAEVHSVETLWNFEHNPAKVDLTVPVYHYLAQRAFTQNYLPMLQQRVEQMYVVPDVLPPSQVQPTCKVLVQYPQQDPFTVGVVLEPRQVCDTPQITVTPFHAETRLYTLVMVDPDHPNQETQSYEQYCHWLKTNVPLSVTQTLVGEQGETVLDYVPPHPPQGTKRHRYTFLLLLQPNQGQDRLDLTPEQLNPERLFQTREFCQTNGLTLQGITFFRAEYDESVKQVYEQILQKPMPRFGHQPYVDPRVGPDGKMLNRYRYQ</sequence>
<dbReference type="InterPro" id="IPR001858">
    <property type="entry name" value="Phosphatidylethanolamine-bd_CS"/>
</dbReference>
<dbReference type="AlphaFoldDB" id="A0A9W8AQL3"/>
<dbReference type="Proteomes" id="UP001150925">
    <property type="component" value="Unassembled WGS sequence"/>
</dbReference>
<dbReference type="InterPro" id="IPR036610">
    <property type="entry name" value="PEBP-like_sf"/>
</dbReference>
<organism evidence="3 4">
    <name type="scientific">Dispira parvispora</name>
    <dbReference type="NCBI Taxonomy" id="1520584"/>
    <lineage>
        <taxon>Eukaryota</taxon>
        <taxon>Fungi</taxon>
        <taxon>Fungi incertae sedis</taxon>
        <taxon>Zoopagomycota</taxon>
        <taxon>Kickxellomycotina</taxon>
        <taxon>Dimargaritomycetes</taxon>
        <taxon>Dimargaritales</taxon>
        <taxon>Dimargaritaceae</taxon>
        <taxon>Dispira</taxon>
    </lineage>
</organism>
<feature type="coiled-coil region" evidence="2">
    <location>
        <begin position="73"/>
        <end position="100"/>
    </location>
</feature>
<dbReference type="InterPro" id="IPR035810">
    <property type="entry name" value="PEBP_euk"/>
</dbReference>
<dbReference type="CDD" id="cd00866">
    <property type="entry name" value="PEBP_euk"/>
    <property type="match status" value="1"/>
</dbReference>
<dbReference type="PROSITE" id="PS01220">
    <property type="entry name" value="PBP"/>
    <property type="match status" value="1"/>
</dbReference>